<comment type="caution">
    <text evidence="3">The sequence shown here is derived from an EMBL/GenBank/DDBJ whole genome shotgun (WGS) entry which is preliminary data.</text>
</comment>
<dbReference type="RefSeq" id="WP_046996536.1">
    <property type="nucleotide sequence ID" value="NZ_JAIQ01000077.1"/>
</dbReference>
<organism evidence="3 4">
    <name type="scientific">Aliarcobacter butzleri L348</name>
    <dbReference type="NCBI Taxonomy" id="1447256"/>
    <lineage>
        <taxon>Bacteria</taxon>
        <taxon>Pseudomonadati</taxon>
        <taxon>Campylobacterota</taxon>
        <taxon>Epsilonproteobacteria</taxon>
        <taxon>Campylobacterales</taxon>
        <taxon>Arcobacteraceae</taxon>
        <taxon>Aliarcobacter</taxon>
    </lineage>
</organism>
<dbReference type="Gene3D" id="3.40.50.11190">
    <property type="match status" value="1"/>
</dbReference>
<dbReference type="Gene3D" id="3.40.50.2000">
    <property type="entry name" value="Glycogen Phosphorylase B"/>
    <property type="match status" value="1"/>
</dbReference>
<name>A0A0G9K392_9BACT</name>
<evidence type="ECO:0008006" key="5">
    <source>
        <dbReference type="Google" id="ProtNLM"/>
    </source>
</evidence>
<dbReference type="NCBIfam" id="TIGR03590">
    <property type="entry name" value="PseG"/>
    <property type="match status" value="1"/>
</dbReference>
<feature type="active site" description="Proton acceptor" evidence="1">
    <location>
        <position position="20"/>
    </location>
</feature>
<reference evidence="3 4" key="1">
    <citation type="submission" date="2014-01" db="EMBL/GenBank/DDBJ databases">
        <title>Development of a Comparative Genomic Fingerprinting Assay for High Resolution Genotyping of Arcobacter butzleri.</title>
        <authorList>
            <person name="Webb A.L."/>
            <person name="Inglis G.D."/>
            <person name="Kruczkiewicz P."/>
            <person name="Selinger L.B."/>
            <person name="Taboada E.N."/>
        </authorList>
    </citation>
    <scope>NUCLEOTIDE SEQUENCE [LARGE SCALE GENOMIC DNA]</scope>
    <source>
        <strain evidence="3 4">L348</strain>
    </source>
</reference>
<evidence type="ECO:0000313" key="3">
    <source>
        <dbReference type="EMBL" id="KLE00992.1"/>
    </source>
</evidence>
<gene>
    <name evidence="3" type="ORF">AA20_04950</name>
</gene>
<evidence type="ECO:0000256" key="1">
    <source>
        <dbReference type="PIRSR" id="PIRSR620023-1"/>
    </source>
</evidence>
<dbReference type="InterPro" id="IPR020023">
    <property type="entry name" value="PseG"/>
</dbReference>
<evidence type="ECO:0000256" key="2">
    <source>
        <dbReference type="PIRSR" id="PIRSR620023-2"/>
    </source>
</evidence>
<dbReference type="SUPFAM" id="SSF53756">
    <property type="entry name" value="UDP-Glycosyltransferase/glycogen phosphorylase"/>
    <property type="match status" value="1"/>
</dbReference>
<dbReference type="AlphaFoldDB" id="A0A0G9K392"/>
<feature type="binding site" evidence="2">
    <location>
        <position position="151"/>
    </location>
    <ligand>
        <name>substrate</name>
    </ligand>
</feature>
<dbReference type="Proteomes" id="UP000035514">
    <property type="component" value="Unassembled WGS sequence"/>
</dbReference>
<accession>A0A0G9K392</accession>
<sequence>MINKNILIRCDASQSIGLGHITRCLVLANKFRKSKCKVFFAIKNNELAIEKINEQQFDMLISNDDNFDYFKWIVDIIEQQKIDIFIGDIRDGFPIELISYMKNKNILTVAIDEPSDYAKECDICFYPPHAIIDKTKYKGKVYQGLEYVILRPEFYEKFEKVKNEIPNVLVMMGGTDAYNLSYEVVKNLYKSNKEIKISVILNQEHPDYHRIINISKNISIFSNVKNMANFLSKIDYAIITFGMSAYEMLIMNIPSVHICLNEEHYVASNYFYLNEYAKKYRIKDIDKIVINDKKIDISLNQSENIKKRILDAVV</sequence>
<protein>
    <recommendedName>
        <fullName evidence="5">Pseudaminic acid biosynthesis protein PseG</fullName>
    </recommendedName>
</protein>
<feature type="binding site" evidence="2">
    <location>
        <position position="247"/>
    </location>
    <ligand>
        <name>substrate</name>
    </ligand>
</feature>
<dbReference type="PATRIC" id="fig|1447256.3.peg.963"/>
<proteinExistence type="predicted"/>
<dbReference type="EMBL" id="JAIQ01000077">
    <property type="protein sequence ID" value="KLE00992.1"/>
    <property type="molecule type" value="Genomic_DNA"/>
</dbReference>
<evidence type="ECO:0000313" key="4">
    <source>
        <dbReference type="Proteomes" id="UP000035514"/>
    </source>
</evidence>